<protein>
    <submittedName>
        <fullName evidence="1">DUF3135 domain-containing protein</fullName>
    </submittedName>
</protein>
<accession>A0A558DF97</accession>
<comment type="caution">
    <text evidence="1">The sequence shown here is derived from an EMBL/GenBank/DDBJ whole genome shotgun (WGS) entry which is preliminary data.</text>
</comment>
<name>A0A558DF97_9GAMM</name>
<organism evidence="1 2">
    <name type="scientific">Sedimenticola thiotaurini</name>
    <dbReference type="NCBI Taxonomy" id="1543721"/>
    <lineage>
        <taxon>Bacteria</taxon>
        <taxon>Pseudomonadati</taxon>
        <taxon>Pseudomonadota</taxon>
        <taxon>Gammaproteobacteria</taxon>
        <taxon>Chromatiales</taxon>
        <taxon>Sedimenticolaceae</taxon>
        <taxon>Sedimenticola</taxon>
    </lineage>
</organism>
<dbReference type="Pfam" id="PF11333">
    <property type="entry name" value="DUF3135"/>
    <property type="match status" value="1"/>
</dbReference>
<evidence type="ECO:0000313" key="2">
    <source>
        <dbReference type="Proteomes" id="UP000317355"/>
    </source>
</evidence>
<gene>
    <name evidence="1" type="ORF">FHK82_01595</name>
</gene>
<sequence length="135" mass="15868">MGWLSTFCCLATRRVRLSMERIVKKLDFDRWLELANDRPAFEALRQAAIEEVIEQAPESQQERLRRLQWRIDQERHLSDSPMGACIRISRMMWDQMLGYGGLIERLGELDRRLAKPSGRTLRRADIIPFNPGARE</sequence>
<dbReference type="EMBL" id="VMRY01000003">
    <property type="protein sequence ID" value="TVT59699.1"/>
    <property type="molecule type" value="Genomic_DNA"/>
</dbReference>
<dbReference type="AlphaFoldDB" id="A0A558DF97"/>
<dbReference type="InterPro" id="IPR021482">
    <property type="entry name" value="DUF3135"/>
</dbReference>
<evidence type="ECO:0000313" key="1">
    <source>
        <dbReference type="EMBL" id="TVT59699.1"/>
    </source>
</evidence>
<proteinExistence type="predicted"/>
<dbReference type="Proteomes" id="UP000317355">
    <property type="component" value="Unassembled WGS sequence"/>
</dbReference>
<reference evidence="1 2" key="1">
    <citation type="submission" date="2019-07" db="EMBL/GenBank/DDBJ databases">
        <title>The pathways for chlorine oxyanion respiration interact through the shared metabolite chlorate.</title>
        <authorList>
            <person name="Barnum T.P."/>
            <person name="Cheng Y."/>
            <person name="Hill K.A."/>
            <person name="Lucas L.N."/>
            <person name="Carlson H.K."/>
            <person name="Coates J.D."/>
        </authorList>
    </citation>
    <scope>NUCLEOTIDE SEQUENCE [LARGE SCALE GENOMIC DNA]</scope>
    <source>
        <strain evidence="1">BK-3</strain>
    </source>
</reference>